<evidence type="ECO:0000256" key="1">
    <source>
        <dbReference type="SAM" id="MobiDB-lite"/>
    </source>
</evidence>
<protein>
    <submittedName>
        <fullName evidence="3">Uncharacterized protein</fullName>
    </submittedName>
</protein>
<proteinExistence type="predicted"/>
<dbReference type="EMBL" id="CAJNOK010008718">
    <property type="protein sequence ID" value="CAF1070973.1"/>
    <property type="molecule type" value="Genomic_DNA"/>
</dbReference>
<evidence type="ECO:0000313" key="4">
    <source>
        <dbReference type="Proteomes" id="UP000682733"/>
    </source>
</evidence>
<comment type="caution">
    <text evidence="3">The sequence shown here is derived from an EMBL/GenBank/DDBJ whole genome shotgun (WGS) entry which is preliminary data.</text>
</comment>
<organism evidence="3 4">
    <name type="scientific">Didymodactylos carnosus</name>
    <dbReference type="NCBI Taxonomy" id="1234261"/>
    <lineage>
        <taxon>Eukaryota</taxon>
        <taxon>Metazoa</taxon>
        <taxon>Spiralia</taxon>
        <taxon>Gnathifera</taxon>
        <taxon>Rotifera</taxon>
        <taxon>Eurotatoria</taxon>
        <taxon>Bdelloidea</taxon>
        <taxon>Philodinida</taxon>
        <taxon>Philodinidae</taxon>
        <taxon>Didymodactylos</taxon>
    </lineage>
</organism>
<evidence type="ECO:0000313" key="3">
    <source>
        <dbReference type="EMBL" id="CAF3835332.1"/>
    </source>
</evidence>
<name>A0A8S2K2R1_9BILA</name>
<dbReference type="Proteomes" id="UP000682733">
    <property type="component" value="Unassembled WGS sequence"/>
</dbReference>
<reference evidence="3" key="1">
    <citation type="submission" date="2021-02" db="EMBL/GenBank/DDBJ databases">
        <authorList>
            <person name="Nowell W R."/>
        </authorList>
    </citation>
    <scope>NUCLEOTIDE SEQUENCE</scope>
</reference>
<accession>A0A8S2K2R1</accession>
<gene>
    <name evidence="2" type="ORF">OVA965_LOCUS17890</name>
    <name evidence="3" type="ORF">TMI583_LOCUS17903</name>
</gene>
<dbReference type="EMBL" id="CAJOBA010008734">
    <property type="protein sequence ID" value="CAF3835332.1"/>
    <property type="molecule type" value="Genomic_DNA"/>
</dbReference>
<dbReference type="Proteomes" id="UP000677228">
    <property type="component" value="Unassembled WGS sequence"/>
</dbReference>
<dbReference type="AlphaFoldDB" id="A0A8S2K2R1"/>
<evidence type="ECO:0000313" key="2">
    <source>
        <dbReference type="EMBL" id="CAF1070973.1"/>
    </source>
</evidence>
<sequence>MTDRRIQSLQNILNDPLPVNITSEDATYELTKLLECLSITNQDHRNEAMERQSSDDPKRTDYLEDNDIDRAYIDNDVSPAKRQRGDPIPVINDLPLLLSSPEIKDHPKRFIHSRNITELKNGDVACIQSTKKGQRNYPSTEIRQEWRPEEHEKTRYMQVSLMQWDGKEIHQSLAIVPNDAVVNESDQIVTERCSTKWDEKINSLYYEINDNDYENGRKEYLMKLVRLSSKVKAKGKTKRKISKEMVTKVTPNNNNDNEKQKLYKLRFTVCTLNPCRPLTKPTFSTIIQEQNVIIQFYRFVPSALRLDGNETIDVVFSRGDLTHGIRIFVNGERLDDNKIRKQGSTFIIPSVAQQKHGQEDLLIKVEKYDVYQSVMNTKDEYAVLIEGRIRYEQPQSQSKGACQNVFRSVCGVLEPVIVIIGPYIRKVRSD</sequence>
<feature type="region of interest" description="Disordered" evidence="1">
    <location>
        <begin position="45"/>
        <end position="66"/>
    </location>
</feature>